<proteinExistence type="predicted"/>
<dbReference type="GO" id="GO:0046872">
    <property type="term" value="F:metal ion binding"/>
    <property type="evidence" value="ECO:0007669"/>
    <property type="project" value="InterPro"/>
</dbReference>
<evidence type="ECO:0000256" key="3">
    <source>
        <dbReference type="ARBA" id="ARBA00022840"/>
    </source>
</evidence>
<dbReference type="Gene3D" id="3.30.470.20">
    <property type="entry name" value="ATP-grasp fold, B domain"/>
    <property type="match status" value="1"/>
</dbReference>
<dbReference type="InterPro" id="IPR000182">
    <property type="entry name" value="GNAT_dom"/>
</dbReference>
<keyword evidence="1" id="KW-0436">Ligase</keyword>
<evidence type="ECO:0000256" key="1">
    <source>
        <dbReference type="ARBA" id="ARBA00022598"/>
    </source>
</evidence>
<dbReference type="SUPFAM" id="SSF56059">
    <property type="entry name" value="Glutathione synthetase ATP-binding domain-like"/>
    <property type="match status" value="1"/>
</dbReference>
<dbReference type="Gene3D" id="3.40.50.720">
    <property type="entry name" value="NAD(P)-binding Rossmann-like Domain"/>
    <property type="match status" value="1"/>
</dbReference>
<dbReference type="GO" id="GO:0005524">
    <property type="term" value="F:ATP binding"/>
    <property type="evidence" value="ECO:0007669"/>
    <property type="project" value="UniProtKB-UniRule"/>
</dbReference>
<reference evidence="8" key="2">
    <citation type="submission" date="2011-03" db="EMBL/GenBank/DDBJ databases">
        <title>The complete genome of Desulfobacca acetoxidans DSM 11109.</title>
        <authorList>
            <consortium name="US DOE Joint Genome Institute (JGI-PGF)"/>
            <person name="Lucas S."/>
            <person name="Copeland A."/>
            <person name="Lapidus A."/>
            <person name="Bruce D."/>
            <person name="Goodwin L."/>
            <person name="Pitluck S."/>
            <person name="Peters L."/>
            <person name="Kyrpides N."/>
            <person name="Mavromatis K."/>
            <person name="Ivanova N."/>
            <person name="Ovchinnikova G."/>
            <person name="Teshima H."/>
            <person name="Detter J.C."/>
            <person name="Han C."/>
            <person name="Land M."/>
            <person name="Hauser L."/>
            <person name="Markowitz V."/>
            <person name="Cheng J.-F."/>
            <person name="Hugenholtz P."/>
            <person name="Woyke T."/>
            <person name="Wu D."/>
            <person name="Spring S."/>
            <person name="Schueler E."/>
            <person name="Brambilla E."/>
            <person name="Klenk H.-P."/>
            <person name="Eisen J.A."/>
        </authorList>
    </citation>
    <scope>NUCLEOTIDE SEQUENCE [LARGE SCALE GENOMIC DNA]</scope>
    <source>
        <strain evidence="8">ATCC 700848 / DSM 11109 / ASRB2</strain>
    </source>
</reference>
<keyword evidence="2 4" id="KW-0547">Nucleotide-binding</keyword>
<name>F2NFF8_DESAR</name>
<dbReference type="EMBL" id="CP002629">
    <property type="protein sequence ID" value="AEB10077.1"/>
    <property type="molecule type" value="Genomic_DNA"/>
</dbReference>
<evidence type="ECO:0000259" key="5">
    <source>
        <dbReference type="PROSITE" id="PS50975"/>
    </source>
</evidence>
<dbReference type="PANTHER" id="PTHR43334:SF1">
    <property type="entry name" value="3-HYDROXYPROPIONATE--COA LIGASE [ADP-FORMING]"/>
    <property type="match status" value="1"/>
</dbReference>
<evidence type="ECO:0000256" key="2">
    <source>
        <dbReference type="ARBA" id="ARBA00022741"/>
    </source>
</evidence>
<dbReference type="PROSITE" id="PS51186">
    <property type="entry name" value="GNAT"/>
    <property type="match status" value="1"/>
</dbReference>
<evidence type="ECO:0000256" key="4">
    <source>
        <dbReference type="PROSITE-ProRule" id="PRU00409"/>
    </source>
</evidence>
<dbReference type="AlphaFoldDB" id="F2NFF8"/>
<protein>
    <submittedName>
        <fullName evidence="7">CoA-binding domain protein</fullName>
    </submittedName>
</protein>
<keyword evidence="8" id="KW-1185">Reference proteome</keyword>
<dbReference type="SUPFAM" id="SSF51735">
    <property type="entry name" value="NAD(P)-binding Rossmann-fold domains"/>
    <property type="match status" value="1"/>
</dbReference>
<feature type="domain" description="N-acetyltransferase" evidence="6">
    <location>
        <begin position="734"/>
        <end position="888"/>
    </location>
</feature>
<accession>F2NFF8</accession>
<dbReference type="Proteomes" id="UP000000483">
    <property type="component" value="Chromosome"/>
</dbReference>
<dbReference type="SUPFAM" id="SSF52210">
    <property type="entry name" value="Succinyl-CoA synthetase domains"/>
    <property type="match status" value="2"/>
</dbReference>
<dbReference type="InterPro" id="IPR011761">
    <property type="entry name" value="ATP-grasp"/>
</dbReference>
<evidence type="ECO:0000313" key="8">
    <source>
        <dbReference type="Proteomes" id="UP000000483"/>
    </source>
</evidence>
<dbReference type="OrthoDB" id="9807426at2"/>
<dbReference type="Pfam" id="PF13380">
    <property type="entry name" value="CoA_binding_2"/>
    <property type="match status" value="1"/>
</dbReference>
<dbReference type="InterPro" id="IPR051538">
    <property type="entry name" value="Acyl-CoA_Synth/Transferase"/>
</dbReference>
<dbReference type="Pfam" id="PF13302">
    <property type="entry name" value="Acetyltransf_3"/>
    <property type="match status" value="1"/>
</dbReference>
<dbReference type="InterPro" id="IPR016102">
    <property type="entry name" value="Succinyl-CoA_synth-like"/>
</dbReference>
<dbReference type="InterPro" id="IPR032875">
    <property type="entry name" value="Succ_CoA_lig_flav_dom"/>
</dbReference>
<dbReference type="InterPro" id="IPR036291">
    <property type="entry name" value="NAD(P)-bd_dom_sf"/>
</dbReference>
<dbReference type="PROSITE" id="PS50975">
    <property type="entry name" value="ATP_GRASP"/>
    <property type="match status" value="1"/>
</dbReference>
<keyword evidence="3 4" id="KW-0067">ATP-binding</keyword>
<evidence type="ECO:0000259" key="6">
    <source>
        <dbReference type="PROSITE" id="PS51186"/>
    </source>
</evidence>
<dbReference type="PANTHER" id="PTHR43334">
    <property type="entry name" value="ACETATE--COA LIGASE [ADP-FORMING]"/>
    <property type="match status" value="1"/>
</dbReference>
<dbReference type="InterPro" id="IPR016181">
    <property type="entry name" value="Acyl_CoA_acyltransferase"/>
</dbReference>
<sequence length="888" mass="97765">MEKDHLDYLFKPESVAVIGASEKADSPGWSLLHNLQQGGFPGQVFPINPKIQEILGLPAYPAVTEVPGTIDLAVIAIPIADIPPVLRQCGQVGVKTAVIISVGGKEVGAEGDRIEAEIQAAAEEAGIRYLGHSSLGLICPWVGLHASLARQAVHPGHLAFISQSGALCSSVLGWAARKNIGFSHFISVGSKTDLDFADLIDYLGNQEPARSIIIYMESLTRHRKFMSAARSVSRIKPIIVIKAGRQQTKTRTGEHRNDPLISEDTAYEAFFRRAGIVRVDTIGQLFDCAETLGKIQRPLGGEIAIITNGGGPALMAVDALRRWNKAPGELSPEIQVKLANVLPAVWKPGNPINILRDATPERYAQTVHTVMEKREFSGLVIILSPQTLTNPTEVAATLVRETENQNLPIFAVWMGGDEVAPGIKILNQAGIPTFKTPEAAVDTFMEMYSYSRHLVLLQETPSRQPTDLKVNTKQARAFLNQCLAPAPKHLTELEAKAILSTYGIPVNRTVAAASAAEAKMAAQEIGFPVLLKINAPELEALTERTRVIYHLNDDLQVERAFDRLTGETRIRHPQFRNLGVTVQAQERKPHFELFIGCRQDPHFGPLLGFGTGGPFVEIFRDIAVDLPPLNLLLARRLMERTRIFQALAGESQLPAADLDQLAEILVRVSQLATDFPEIGFLEINPLFIINGRATAVAARLIVEASELPAPRHLIIAPYPNQYENDWMLRDGTPVLLRPMKPEDEPLVSAFLMKCSSETIFFRYFKKVKQWTHEMLIRFTQNDYDREVGLMALGQPPGPEVMMGVGRLIMAADRSSAEFAVIVADPWQGKGLGPKLVEQVIAIAQDQQVKLLYGEVLTQNQPMLDLAKKLGFKVRRAEDPQLCHIEMAL</sequence>
<dbReference type="GO" id="GO:0016747">
    <property type="term" value="F:acyltransferase activity, transferring groups other than amino-acyl groups"/>
    <property type="evidence" value="ECO:0007669"/>
    <property type="project" value="InterPro"/>
</dbReference>
<dbReference type="SMART" id="SM00881">
    <property type="entry name" value="CoA_binding"/>
    <property type="match status" value="1"/>
</dbReference>
<feature type="domain" description="ATP-grasp" evidence="5">
    <location>
        <begin position="496"/>
        <end position="532"/>
    </location>
</feature>
<gene>
    <name evidence="7" type="ordered locus">Desac_2251</name>
</gene>
<dbReference type="KEGG" id="dao:Desac_2251"/>
<dbReference type="InterPro" id="IPR013815">
    <property type="entry name" value="ATP_grasp_subdomain_1"/>
</dbReference>
<dbReference type="Gene3D" id="3.40.630.30">
    <property type="match status" value="1"/>
</dbReference>
<organism evidence="7 8">
    <name type="scientific">Desulfobacca acetoxidans (strain ATCC 700848 / DSM 11109 / ASRB2)</name>
    <dbReference type="NCBI Taxonomy" id="880072"/>
    <lineage>
        <taxon>Bacteria</taxon>
        <taxon>Pseudomonadati</taxon>
        <taxon>Thermodesulfobacteriota</taxon>
        <taxon>Desulfobaccia</taxon>
        <taxon>Desulfobaccales</taxon>
        <taxon>Desulfobaccaceae</taxon>
        <taxon>Desulfobacca</taxon>
    </lineage>
</organism>
<dbReference type="InterPro" id="IPR003781">
    <property type="entry name" value="CoA-bd"/>
</dbReference>
<dbReference type="GO" id="GO:0016874">
    <property type="term" value="F:ligase activity"/>
    <property type="evidence" value="ECO:0007669"/>
    <property type="project" value="UniProtKB-KW"/>
</dbReference>
<dbReference type="Pfam" id="PF13607">
    <property type="entry name" value="Succ_CoA_lig"/>
    <property type="match status" value="1"/>
</dbReference>
<dbReference type="Gene3D" id="3.40.50.261">
    <property type="entry name" value="Succinyl-CoA synthetase domains"/>
    <property type="match status" value="2"/>
</dbReference>
<dbReference type="STRING" id="880072.Desac_2251"/>
<dbReference type="SUPFAM" id="SSF55729">
    <property type="entry name" value="Acyl-CoA N-acyltransferases (Nat)"/>
    <property type="match status" value="1"/>
</dbReference>
<evidence type="ECO:0000313" key="7">
    <source>
        <dbReference type="EMBL" id="AEB10077.1"/>
    </source>
</evidence>
<dbReference type="RefSeq" id="WP_013707186.1">
    <property type="nucleotide sequence ID" value="NC_015388.1"/>
</dbReference>
<dbReference type="Pfam" id="PF13549">
    <property type="entry name" value="ATP-grasp_5"/>
    <property type="match status" value="1"/>
</dbReference>
<reference evidence="7 8" key="1">
    <citation type="journal article" date="2011" name="Stand. Genomic Sci.">
        <title>Complete genome sequence of the acetate-degrading sulfate reducer Desulfobacca acetoxidans type strain (ASRB2).</title>
        <authorList>
            <person name="Goker M."/>
            <person name="Teshima H."/>
            <person name="Lapidus A."/>
            <person name="Nolan M."/>
            <person name="Lucas S."/>
            <person name="Hammon N."/>
            <person name="Deshpande S."/>
            <person name="Cheng J.F."/>
            <person name="Tapia R."/>
            <person name="Han C."/>
            <person name="Goodwin L."/>
            <person name="Pitluck S."/>
            <person name="Huntemann M."/>
            <person name="Liolios K."/>
            <person name="Ivanova N."/>
            <person name="Pagani I."/>
            <person name="Mavromatis K."/>
            <person name="Ovchinikova G."/>
            <person name="Pati A."/>
            <person name="Chen A."/>
            <person name="Palaniappan K."/>
            <person name="Land M."/>
            <person name="Hauser L."/>
            <person name="Brambilla E.M."/>
            <person name="Rohde M."/>
            <person name="Spring S."/>
            <person name="Detter J.C."/>
            <person name="Woyke T."/>
            <person name="Bristow J."/>
            <person name="Eisen J.A."/>
            <person name="Markowitz V."/>
            <person name="Hugenholtz P."/>
            <person name="Kyrpides N.C."/>
            <person name="Klenk H.P."/>
        </authorList>
    </citation>
    <scope>NUCLEOTIDE SEQUENCE [LARGE SCALE GENOMIC DNA]</scope>
    <source>
        <strain evidence="8">ATCC 700848 / DSM 11109 / ASRB2</strain>
    </source>
</reference>
<dbReference type="Gene3D" id="3.30.1490.20">
    <property type="entry name" value="ATP-grasp fold, A domain"/>
    <property type="match status" value="1"/>
</dbReference>
<dbReference type="HOGENOM" id="CLU_007415_0_2_7"/>
<dbReference type="eggNOG" id="COG0045">
    <property type="taxonomic scope" value="Bacteria"/>
</dbReference>
<dbReference type="eggNOG" id="COG0456">
    <property type="taxonomic scope" value="Bacteria"/>
</dbReference>
<dbReference type="eggNOG" id="COG1042">
    <property type="taxonomic scope" value="Bacteria"/>
</dbReference>